<sequence length="243" mass="26066">MEEAAAVARGLPRDFPPIESYVDRHGFFHNSWTVGSRSYSSIMFRPRSTPPLTLAEVHESTREDVREAISEGARRGAAAGFLGHGTGGATAAPAVTGGDRGVLLVARHRAFRPFLGGGGSKKASKKAISSSSRRRRKVGLELSFHAEDGVWRKEILMEEQCQSLDFSGMIYYDVAGRRLEQPPPPRTLLCSPLPSSAFVAEIHGSSAAKERLGDTRGRSAGGLGVGTRPVPTACYTTTPSTTR</sequence>
<protein>
    <submittedName>
        <fullName evidence="2">Uncharacterized protein</fullName>
    </submittedName>
</protein>
<dbReference type="EnsemblPlants" id="ORUFI12G03000.1">
    <property type="protein sequence ID" value="ORUFI12G03000.1"/>
    <property type="gene ID" value="ORUFI12G03000"/>
</dbReference>
<evidence type="ECO:0000256" key="1">
    <source>
        <dbReference type="SAM" id="MobiDB-lite"/>
    </source>
</evidence>
<dbReference type="STRING" id="4529.A0A0E0RDN5"/>
<name>A0A0E0RDN5_ORYRU</name>
<feature type="compositionally biased region" description="Low complexity" evidence="1">
    <location>
        <begin position="232"/>
        <end position="243"/>
    </location>
</feature>
<accession>A0A0E0RDN5</accession>
<keyword evidence="3" id="KW-1185">Reference proteome</keyword>
<organism evidence="2 3">
    <name type="scientific">Oryza rufipogon</name>
    <name type="common">Brownbeard rice</name>
    <name type="synonym">Asian wild rice</name>
    <dbReference type="NCBI Taxonomy" id="4529"/>
    <lineage>
        <taxon>Eukaryota</taxon>
        <taxon>Viridiplantae</taxon>
        <taxon>Streptophyta</taxon>
        <taxon>Embryophyta</taxon>
        <taxon>Tracheophyta</taxon>
        <taxon>Spermatophyta</taxon>
        <taxon>Magnoliopsida</taxon>
        <taxon>Liliopsida</taxon>
        <taxon>Poales</taxon>
        <taxon>Poaceae</taxon>
        <taxon>BOP clade</taxon>
        <taxon>Oryzoideae</taxon>
        <taxon>Oryzeae</taxon>
        <taxon>Oryzinae</taxon>
        <taxon>Oryza</taxon>
    </lineage>
</organism>
<dbReference type="PANTHER" id="PTHR33237">
    <property type="entry name" value="F2P16.13 PROTEIN-RELATED"/>
    <property type="match status" value="1"/>
</dbReference>
<evidence type="ECO:0000313" key="2">
    <source>
        <dbReference type="EnsemblPlants" id="ORUFI12G03000.1"/>
    </source>
</evidence>
<evidence type="ECO:0000313" key="3">
    <source>
        <dbReference type="Proteomes" id="UP000008022"/>
    </source>
</evidence>
<dbReference type="Proteomes" id="UP000008022">
    <property type="component" value="Unassembled WGS sequence"/>
</dbReference>
<dbReference type="PANTHER" id="PTHR33237:SF5">
    <property type="entry name" value="OS02G0711400 PROTEIN"/>
    <property type="match status" value="1"/>
</dbReference>
<reference evidence="3" key="1">
    <citation type="submission" date="2013-06" db="EMBL/GenBank/DDBJ databases">
        <authorList>
            <person name="Zhao Q."/>
        </authorList>
    </citation>
    <scope>NUCLEOTIDE SEQUENCE</scope>
    <source>
        <strain evidence="3">cv. W1943</strain>
    </source>
</reference>
<feature type="region of interest" description="Disordered" evidence="1">
    <location>
        <begin position="209"/>
        <end position="243"/>
    </location>
</feature>
<dbReference type="Gramene" id="ORUFI12G03000.1">
    <property type="protein sequence ID" value="ORUFI12G03000.1"/>
    <property type="gene ID" value="ORUFI12G03000"/>
</dbReference>
<proteinExistence type="predicted"/>
<reference evidence="2" key="2">
    <citation type="submission" date="2015-06" db="UniProtKB">
        <authorList>
            <consortium name="EnsemblPlants"/>
        </authorList>
    </citation>
    <scope>IDENTIFICATION</scope>
</reference>
<dbReference type="AlphaFoldDB" id="A0A0E0RDN5"/>
<dbReference type="HOGENOM" id="CLU_1144139_0_0_1"/>